<protein>
    <recommendedName>
        <fullName evidence="4">EamA domain-containing protein</fullName>
    </recommendedName>
</protein>
<accession>A0A3P1WV24</accession>
<reference evidence="2 3" key="1">
    <citation type="submission" date="2018-11" db="EMBL/GenBank/DDBJ databases">
        <title>Genomes From Bacteria Associated with the Canine Oral Cavity: a Test Case for Automated Genome-Based Taxonomic Assignment.</title>
        <authorList>
            <person name="Coil D.A."/>
            <person name="Jospin G."/>
            <person name="Darling A.E."/>
            <person name="Wallis C."/>
            <person name="Davis I.J."/>
            <person name="Harris S."/>
            <person name="Eisen J.A."/>
            <person name="Holcombe L.J."/>
            <person name="O'Flynn C."/>
        </authorList>
    </citation>
    <scope>NUCLEOTIDE SEQUENCE [LARGE SCALE GENOMIC DNA]</scope>
    <source>
        <strain evidence="2 3">OH2822_COT-296</strain>
    </source>
</reference>
<dbReference type="Proteomes" id="UP000280935">
    <property type="component" value="Unassembled WGS sequence"/>
</dbReference>
<feature type="transmembrane region" description="Helical" evidence="1">
    <location>
        <begin position="108"/>
        <end position="127"/>
    </location>
</feature>
<sequence>MTPSSRGTGPLPRLLLAAALVLLLSVTWLLVKVALSGAPIGMTSAGRVGFTVISLWGLLRLMRRRAQGDHGDTAPRALPLRETALLSLTGVVGYTAFSTMSIAAAGPVLPALVMSTGPLVVLLATAVRERRLPGIVVLLGTMTAVAGTIAFLLAGSLTGTGDSPVLGVLLALGAVGCMT</sequence>
<keyword evidence="1" id="KW-0472">Membrane</keyword>
<evidence type="ECO:0008006" key="4">
    <source>
        <dbReference type="Google" id="ProtNLM"/>
    </source>
</evidence>
<comment type="caution">
    <text evidence="2">The sequence shown here is derived from an EMBL/GenBank/DDBJ whole genome shotgun (WGS) entry which is preliminary data.</text>
</comment>
<dbReference type="AlphaFoldDB" id="A0A3P1WV24"/>
<keyword evidence="1" id="KW-1133">Transmembrane helix</keyword>
<name>A0A3P1WV24_9ACTN</name>
<keyword evidence="1" id="KW-0812">Transmembrane</keyword>
<gene>
    <name evidence="2" type="ORF">EII35_06940</name>
</gene>
<evidence type="ECO:0000313" key="3">
    <source>
        <dbReference type="Proteomes" id="UP000280935"/>
    </source>
</evidence>
<feature type="transmembrane region" description="Helical" evidence="1">
    <location>
        <begin position="83"/>
        <end position="102"/>
    </location>
</feature>
<feature type="transmembrane region" description="Helical" evidence="1">
    <location>
        <begin position="45"/>
        <end position="62"/>
    </location>
</feature>
<evidence type="ECO:0000256" key="1">
    <source>
        <dbReference type="SAM" id="Phobius"/>
    </source>
</evidence>
<proteinExistence type="predicted"/>
<evidence type="ECO:0000313" key="2">
    <source>
        <dbReference type="EMBL" id="RRD49886.1"/>
    </source>
</evidence>
<dbReference type="RefSeq" id="WP_125227736.1">
    <property type="nucleotide sequence ID" value="NZ_RQYT01000011.1"/>
</dbReference>
<feature type="transmembrane region" description="Helical" evidence="1">
    <location>
        <begin position="134"/>
        <end position="154"/>
    </location>
</feature>
<dbReference type="OrthoDB" id="5148638at2"/>
<dbReference type="EMBL" id="RQYT01000011">
    <property type="protein sequence ID" value="RRD49886.1"/>
    <property type="molecule type" value="Genomic_DNA"/>
</dbReference>
<organism evidence="2 3">
    <name type="scientific">Arachnia propionica</name>
    <dbReference type="NCBI Taxonomy" id="1750"/>
    <lineage>
        <taxon>Bacteria</taxon>
        <taxon>Bacillati</taxon>
        <taxon>Actinomycetota</taxon>
        <taxon>Actinomycetes</taxon>
        <taxon>Propionibacteriales</taxon>
        <taxon>Propionibacteriaceae</taxon>
        <taxon>Arachnia</taxon>
    </lineage>
</organism>